<evidence type="ECO:0000313" key="3">
    <source>
        <dbReference type="EMBL" id="OBR85433.1"/>
    </source>
</evidence>
<evidence type="ECO:0000313" key="5">
    <source>
        <dbReference type="Proteomes" id="UP000078595"/>
    </source>
</evidence>
<feature type="transmembrane region" description="Helical" evidence="2">
    <location>
        <begin position="87"/>
        <end position="107"/>
    </location>
</feature>
<dbReference type="EMBL" id="CP144534">
    <property type="protein sequence ID" value="WWC61670.1"/>
    <property type="molecule type" value="Genomic_DNA"/>
</dbReference>
<dbReference type="GO" id="GO:0070917">
    <property type="term" value="F:inositol phosphoceramide synthase regulator activity"/>
    <property type="evidence" value="ECO:0007669"/>
    <property type="project" value="InterPro"/>
</dbReference>
<feature type="compositionally biased region" description="Polar residues" evidence="1">
    <location>
        <begin position="243"/>
        <end position="262"/>
    </location>
</feature>
<dbReference type="GO" id="GO:0000139">
    <property type="term" value="C:Golgi membrane"/>
    <property type="evidence" value="ECO:0007669"/>
    <property type="project" value="TreeGrafter"/>
</dbReference>
<dbReference type="Proteomes" id="UP000078595">
    <property type="component" value="Chromosome 5"/>
</dbReference>
<dbReference type="STRING" id="1296121.A0A1A6A5V6"/>
<keyword evidence="2" id="KW-1133">Transmembrane helix</keyword>
<dbReference type="EMBL" id="KI894031">
    <property type="protein sequence ID" value="OBR85433.1"/>
    <property type="molecule type" value="Genomic_DNA"/>
</dbReference>
<reference evidence="4" key="3">
    <citation type="submission" date="2024-02" db="EMBL/GenBank/DDBJ databases">
        <title>Comparative genomics of Cryptococcus and Kwoniella reveals pathogenesis evolution and contrasting modes of karyotype evolution via chromosome fusion or intercentromeric recombination.</title>
        <authorList>
            <person name="Coelho M.A."/>
            <person name="David-Palma M."/>
            <person name="Shea T."/>
            <person name="Bowers K."/>
            <person name="McGinley-Smith S."/>
            <person name="Mohammad A.W."/>
            <person name="Gnirke A."/>
            <person name="Yurkov A.M."/>
            <person name="Nowrousian M."/>
            <person name="Sun S."/>
            <person name="Cuomo C.A."/>
            <person name="Heitman J."/>
        </authorList>
    </citation>
    <scope>NUCLEOTIDE SEQUENCE</scope>
    <source>
        <strain evidence="4">CBS 10117</strain>
    </source>
</reference>
<dbReference type="AlphaFoldDB" id="A0A1A6A5V6"/>
<feature type="region of interest" description="Disordered" evidence="1">
    <location>
        <begin position="232"/>
        <end position="282"/>
    </location>
</feature>
<keyword evidence="2" id="KW-0812">Transmembrane</keyword>
<evidence type="ECO:0000313" key="4">
    <source>
        <dbReference type="EMBL" id="WWC61670.1"/>
    </source>
</evidence>
<protein>
    <submittedName>
        <fullName evidence="3">Uncharacterized protein</fullName>
    </submittedName>
</protein>
<proteinExistence type="predicted"/>
<dbReference type="Pfam" id="PF08552">
    <property type="entry name" value="Kei1"/>
    <property type="match status" value="1"/>
</dbReference>
<organism evidence="3">
    <name type="scientific">Kwoniella dejecticola CBS 10117</name>
    <dbReference type="NCBI Taxonomy" id="1296121"/>
    <lineage>
        <taxon>Eukaryota</taxon>
        <taxon>Fungi</taxon>
        <taxon>Dikarya</taxon>
        <taxon>Basidiomycota</taxon>
        <taxon>Agaricomycotina</taxon>
        <taxon>Tremellomycetes</taxon>
        <taxon>Tremellales</taxon>
        <taxon>Cryptococcaceae</taxon>
        <taxon>Kwoniella</taxon>
    </lineage>
</organism>
<name>A0A1A6A5V6_9TREE</name>
<dbReference type="VEuPathDB" id="FungiDB:I303_04768"/>
<dbReference type="GO" id="GO:0006673">
    <property type="term" value="P:inositol phosphoceramide metabolic process"/>
    <property type="evidence" value="ECO:0007669"/>
    <property type="project" value="InterPro"/>
</dbReference>
<dbReference type="GeneID" id="28968467"/>
<dbReference type="RefSeq" id="XP_018263275.1">
    <property type="nucleotide sequence ID" value="XM_018408064.1"/>
</dbReference>
<dbReference type="InterPro" id="IPR013862">
    <property type="entry name" value="Kei1"/>
</dbReference>
<dbReference type="PANTHER" id="PTHR28077:SF1">
    <property type="entry name" value="INOSITOL PHOSPHORYLCERAMIDE SYNTHASE REGULATORY SUBUNIT KEI1"/>
    <property type="match status" value="1"/>
</dbReference>
<dbReference type="KEGG" id="kdj:28968467"/>
<feature type="transmembrane region" description="Helical" evidence="2">
    <location>
        <begin position="43"/>
        <end position="75"/>
    </location>
</feature>
<evidence type="ECO:0000256" key="2">
    <source>
        <dbReference type="SAM" id="Phobius"/>
    </source>
</evidence>
<dbReference type="GO" id="GO:0070916">
    <property type="term" value="C:inositol phosphoceramide synthase complex"/>
    <property type="evidence" value="ECO:0007669"/>
    <property type="project" value="TreeGrafter"/>
</dbReference>
<accession>A0A1A6A5V6</accession>
<dbReference type="PANTHER" id="PTHR28077">
    <property type="entry name" value="INOSITOL PHOSPHORYLCERAMIDE SYNTHASE REGULATORY SUBUNIT KEI1"/>
    <property type="match status" value="1"/>
</dbReference>
<reference evidence="4" key="2">
    <citation type="submission" date="2013-07" db="EMBL/GenBank/DDBJ databases">
        <authorList>
            <consortium name="The Broad Institute Genome Sequencing Platform"/>
            <person name="Cuomo C."/>
            <person name="Litvintseva A."/>
            <person name="Chen Y."/>
            <person name="Heitman J."/>
            <person name="Sun S."/>
            <person name="Springer D."/>
            <person name="Dromer F."/>
            <person name="Young S.K."/>
            <person name="Zeng Q."/>
            <person name="Gargeya S."/>
            <person name="Fitzgerald M."/>
            <person name="Abouelleil A."/>
            <person name="Alvarado L."/>
            <person name="Berlin A.M."/>
            <person name="Chapman S.B."/>
            <person name="Dewar J."/>
            <person name="Goldberg J."/>
            <person name="Griggs A."/>
            <person name="Gujja S."/>
            <person name="Hansen M."/>
            <person name="Howarth C."/>
            <person name="Imamovic A."/>
            <person name="Larimer J."/>
            <person name="McCowan C."/>
            <person name="Murphy C."/>
            <person name="Pearson M."/>
            <person name="Priest M."/>
            <person name="Roberts A."/>
            <person name="Saif S."/>
            <person name="Shea T."/>
            <person name="Sykes S."/>
            <person name="Wortman J."/>
            <person name="Nusbaum C."/>
            <person name="Birren B."/>
        </authorList>
    </citation>
    <scope>NUCLEOTIDE SEQUENCE</scope>
    <source>
        <strain evidence="4">CBS 10117</strain>
    </source>
</reference>
<evidence type="ECO:0000256" key="1">
    <source>
        <dbReference type="SAM" id="MobiDB-lite"/>
    </source>
</evidence>
<gene>
    <name evidence="3" type="ORF">I303_04768</name>
    <name evidence="4" type="ORF">I303_104255</name>
</gene>
<keyword evidence="2" id="KW-0472">Membrane</keyword>
<feature type="transmembrane region" description="Helical" evidence="2">
    <location>
        <begin position="12"/>
        <end position="37"/>
    </location>
</feature>
<reference evidence="3" key="1">
    <citation type="submission" date="2013-07" db="EMBL/GenBank/DDBJ databases">
        <title>The Genome Sequence of Cryptococcus dejecticola CBS10117.</title>
        <authorList>
            <consortium name="The Broad Institute Genome Sequencing Platform"/>
            <person name="Cuomo C."/>
            <person name="Litvintseva A."/>
            <person name="Chen Y."/>
            <person name="Heitman J."/>
            <person name="Sun S."/>
            <person name="Springer D."/>
            <person name="Dromer F."/>
            <person name="Young S.K."/>
            <person name="Zeng Q."/>
            <person name="Gargeya S."/>
            <person name="Fitzgerald M."/>
            <person name="Abouelleil A."/>
            <person name="Alvarado L."/>
            <person name="Berlin A.M."/>
            <person name="Chapman S.B."/>
            <person name="Dewar J."/>
            <person name="Goldberg J."/>
            <person name="Griggs A."/>
            <person name="Gujja S."/>
            <person name="Hansen M."/>
            <person name="Howarth C."/>
            <person name="Imamovic A."/>
            <person name="Larimer J."/>
            <person name="McCowan C."/>
            <person name="Murphy C."/>
            <person name="Pearson M."/>
            <person name="Priest M."/>
            <person name="Roberts A."/>
            <person name="Saif S."/>
            <person name="Shea T."/>
            <person name="Sykes S."/>
            <person name="Wortman J."/>
            <person name="Nusbaum C."/>
            <person name="Birren B."/>
        </authorList>
    </citation>
    <scope>NUCLEOTIDE SEQUENCE [LARGE SCALE GENOMIC DNA]</scope>
    <source>
        <strain evidence="3">CBS 10117</strain>
    </source>
</reference>
<feature type="transmembrane region" description="Helical" evidence="2">
    <location>
        <begin position="172"/>
        <end position="194"/>
    </location>
</feature>
<sequence length="282" mass="31041">MKLTFRRPGGTGPIFSSFLGLLDIKLGAEIILLFGLINKVAGLYGLITILVGGSFVQLLFYAYSTGTLFAFLWGLKVVKSESASPTLLLSHLYTLDHILLTVFHYIFYLHYWYVVPHDGRRTANSQAQQDLINLALSRGEITQPSGENDNNEGLTELRAALAGEIWEREKVFAGWTLIVGWLLKIYFITLLYSYAAHLKSSTYHTLPLTFRGKATTIAHPTTAEDEIELARAEEAARLSSEDPSGSASGNSIGQNGTRNTATAKGKGKGKSNGEEEEDFSWD</sequence>
<keyword evidence="5" id="KW-1185">Reference proteome</keyword>
<dbReference type="OrthoDB" id="3338076at2759"/>